<sequence>MASSTSLHVVLFPFMAKGHTIPILQLARLLLRHNATVTLFTTPANHPYVSTSLSDTPTSIITLPFPYNIPGVPPSVESVDKLPSLSLFYSVVSSTKHMKSHFEQAIGSLKTPVTFMVTDGFFGWTLESANLFNIPRLVYYGMSNFSITMNQVISLNPHLFDGKTETELVTVPGFPWITATRFEFDDAFTGPDPDSPMSKWVAEQILATTNSYGIVTNSFFELEPVFQEYWNSNLGPKSWSVGPFCLGQGSRQKESLSNQKPSWMVWLDKKLELGSPVLYVAFGSQADISLEQIEEIKVGLERSEVSFLWVMRKGEDGLGFDDGFEERVKEKGIVVWEWVNQREILEHEIVKGFVSHCGWNSVLESICAAVPILAWPLAAEQPLNAKFVVEELKIGVRVETCDGSVKGFVKWEGLQKKVKELMEGVKGKEMRKKVEEISDAAVKAVEDGGSSWRSLSELIVEIQTKSISA</sequence>
<organism evidence="1 2">
    <name type="scientific">Smallanthus sonchifolius</name>
    <dbReference type="NCBI Taxonomy" id="185202"/>
    <lineage>
        <taxon>Eukaryota</taxon>
        <taxon>Viridiplantae</taxon>
        <taxon>Streptophyta</taxon>
        <taxon>Embryophyta</taxon>
        <taxon>Tracheophyta</taxon>
        <taxon>Spermatophyta</taxon>
        <taxon>Magnoliopsida</taxon>
        <taxon>eudicotyledons</taxon>
        <taxon>Gunneridae</taxon>
        <taxon>Pentapetalae</taxon>
        <taxon>asterids</taxon>
        <taxon>campanulids</taxon>
        <taxon>Asterales</taxon>
        <taxon>Asteraceae</taxon>
        <taxon>Asteroideae</taxon>
        <taxon>Heliantheae alliance</taxon>
        <taxon>Millerieae</taxon>
        <taxon>Smallanthus</taxon>
    </lineage>
</organism>
<dbReference type="Proteomes" id="UP001056120">
    <property type="component" value="Linkage Group LG08"/>
</dbReference>
<gene>
    <name evidence="1" type="ORF">L1987_24672</name>
</gene>
<reference evidence="2" key="1">
    <citation type="journal article" date="2022" name="Mol. Ecol. Resour.">
        <title>The genomes of chicory, endive, great burdock and yacon provide insights into Asteraceae palaeo-polyploidization history and plant inulin production.</title>
        <authorList>
            <person name="Fan W."/>
            <person name="Wang S."/>
            <person name="Wang H."/>
            <person name="Wang A."/>
            <person name="Jiang F."/>
            <person name="Liu H."/>
            <person name="Zhao H."/>
            <person name="Xu D."/>
            <person name="Zhang Y."/>
        </authorList>
    </citation>
    <scope>NUCLEOTIDE SEQUENCE [LARGE SCALE GENOMIC DNA]</scope>
    <source>
        <strain evidence="2">cv. Yunnan</strain>
    </source>
</reference>
<name>A0ACB9ILA0_9ASTR</name>
<keyword evidence="2" id="KW-1185">Reference proteome</keyword>
<protein>
    <submittedName>
        <fullName evidence="1">Uncharacterized protein</fullName>
    </submittedName>
</protein>
<proteinExistence type="predicted"/>
<comment type="caution">
    <text evidence="1">The sequence shown here is derived from an EMBL/GenBank/DDBJ whole genome shotgun (WGS) entry which is preliminary data.</text>
</comment>
<evidence type="ECO:0000313" key="2">
    <source>
        <dbReference type="Proteomes" id="UP001056120"/>
    </source>
</evidence>
<reference evidence="1 2" key="2">
    <citation type="journal article" date="2022" name="Mol. Ecol. Resour.">
        <title>The genomes of chicory, endive, great burdock and yacon provide insights into Asteraceae paleo-polyploidization history and plant inulin production.</title>
        <authorList>
            <person name="Fan W."/>
            <person name="Wang S."/>
            <person name="Wang H."/>
            <person name="Wang A."/>
            <person name="Jiang F."/>
            <person name="Liu H."/>
            <person name="Zhao H."/>
            <person name="Xu D."/>
            <person name="Zhang Y."/>
        </authorList>
    </citation>
    <scope>NUCLEOTIDE SEQUENCE [LARGE SCALE GENOMIC DNA]</scope>
    <source>
        <strain evidence="2">cv. Yunnan</strain>
        <tissue evidence="1">Leaves</tissue>
    </source>
</reference>
<dbReference type="EMBL" id="CM042025">
    <property type="protein sequence ID" value="KAI3808714.1"/>
    <property type="molecule type" value="Genomic_DNA"/>
</dbReference>
<evidence type="ECO:0000313" key="1">
    <source>
        <dbReference type="EMBL" id="KAI3808714.1"/>
    </source>
</evidence>
<accession>A0ACB9ILA0</accession>